<feature type="transmembrane region" description="Helical" evidence="7">
    <location>
        <begin position="141"/>
        <end position="164"/>
    </location>
</feature>
<feature type="domain" description="Cation efflux protein transmembrane" evidence="8">
    <location>
        <begin position="74"/>
        <end position="285"/>
    </location>
</feature>
<proteinExistence type="predicted"/>
<keyword evidence="3 7" id="KW-0812">Transmembrane</keyword>
<evidence type="ECO:0000256" key="7">
    <source>
        <dbReference type="SAM" id="Phobius"/>
    </source>
</evidence>
<dbReference type="InterPro" id="IPR027469">
    <property type="entry name" value="Cation_efflux_TMD_sf"/>
</dbReference>
<sequence length="398" mass="42645">MSRSTTHSSDRYGTPRTPHTPHAPDPTETSRAPGAQDAQDAPEALDTEHAPDSGHRSDRSGARQGKDARTAVTVFVALGANLVIALAKAVGGIFAGSPALLSEAAHSVADSLNEVFLLASLKRSRRAPDDQHPFGYGKERYFWALLAAVGIFVMGGCFSFFQGAEALSAGSSEDHSGYLVGLGVLGVALIAEGSSLVRALVQVRGHAREAGRSMATELRRGDDPTLRTVLAEDSTACLGVVFALLGMWLHMITGQVVYEATASFLIGALLVYVAYRLARESRGRLIGEAIDPVQRRELRRFLESQPEIDTVTTLLTMRLGNDSTLVAARVDLVPGHDSEEVEEVLVRVKTAMAELWPHADQIFLDVTDASAKDRAKAHADRQALEETVAAVEREDGEA</sequence>
<evidence type="ECO:0000256" key="1">
    <source>
        <dbReference type="ARBA" id="ARBA00004141"/>
    </source>
</evidence>
<dbReference type="Gene3D" id="1.20.1510.10">
    <property type="entry name" value="Cation efflux protein transmembrane domain"/>
    <property type="match status" value="1"/>
</dbReference>
<feature type="transmembrane region" description="Helical" evidence="7">
    <location>
        <begin position="229"/>
        <end position="250"/>
    </location>
</feature>
<feature type="transmembrane region" description="Helical" evidence="7">
    <location>
        <begin position="256"/>
        <end position="275"/>
    </location>
</feature>
<keyword evidence="5 7" id="KW-0472">Membrane</keyword>
<comment type="subcellular location">
    <subcellularLocation>
        <location evidence="1">Membrane</location>
        <topology evidence="1">Multi-pass membrane protein</topology>
    </subcellularLocation>
</comment>
<feature type="transmembrane region" description="Helical" evidence="7">
    <location>
        <begin position="176"/>
        <end position="201"/>
    </location>
</feature>
<dbReference type="PANTHER" id="PTHR13414">
    <property type="entry name" value="HUEL-CATION TRANSPORTER"/>
    <property type="match status" value="1"/>
</dbReference>
<feature type="transmembrane region" description="Helical" evidence="7">
    <location>
        <begin position="72"/>
        <end position="94"/>
    </location>
</feature>
<dbReference type="InterPro" id="IPR058533">
    <property type="entry name" value="Cation_efflux_TM"/>
</dbReference>
<keyword evidence="4 7" id="KW-1133">Transmembrane helix</keyword>
<dbReference type="Pfam" id="PF01545">
    <property type="entry name" value="Cation_efflux"/>
    <property type="match status" value="1"/>
</dbReference>
<feature type="transmembrane region" description="Helical" evidence="7">
    <location>
        <begin position="100"/>
        <end position="121"/>
    </location>
</feature>
<dbReference type="PANTHER" id="PTHR13414:SF9">
    <property type="entry name" value="PROTON-COUPLED ZINC ANTIPORTER SLC30A9, MITOCHONDRIAL"/>
    <property type="match status" value="1"/>
</dbReference>
<name>A0ABN1WRC5_9ACTN</name>
<feature type="region of interest" description="Disordered" evidence="6">
    <location>
        <begin position="377"/>
        <end position="398"/>
    </location>
</feature>
<dbReference type="EMBL" id="BAAAIH010000005">
    <property type="protein sequence ID" value="GAA1258155.1"/>
    <property type="molecule type" value="Genomic_DNA"/>
</dbReference>
<keyword evidence="2" id="KW-0813">Transport</keyword>
<dbReference type="SUPFAM" id="SSF161111">
    <property type="entry name" value="Cation efflux protein transmembrane domain-like"/>
    <property type="match status" value="1"/>
</dbReference>
<dbReference type="NCBIfam" id="TIGR01297">
    <property type="entry name" value="CDF"/>
    <property type="match status" value="1"/>
</dbReference>
<dbReference type="InterPro" id="IPR002524">
    <property type="entry name" value="Cation_efflux"/>
</dbReference>
<dbReference type="Proteomes" id="UP001500282">
    <property type="component" value="Unassembled WGS sequence"/>
</dbReference>
<reference evidence="9 10" key="1">
    <citation type="journal article" date="2019" name="Int. J. Syst. Evol. Microbiol.">
        <title>The Global Catalogue of Microorganisms (GCM) 10K type strain sequencing project: providing services to taxonomists for standard genome sequencing and annotation.</title>
        <authorList>
            <consortium name="The Broad Institute Genomics Platform"/>
            <consortium name="The Broad Institute Genome Sequencing Center for Infectious Disease"/>
            <person name="Wu L."/>
            <person name="Ma J."/>
        </authorList>
    </citation>
    <scope>NUCLEOTIDE SEQUENCE [LARGE SCALE GENOMIC DNA]</scope>
    <source>
        <strain evidence="9 10">JCM 11448</strain>
    </source>
</reference>
<gene>
    <name evidence="9" type="ORF">GCM10009579_15250</name>
</gene>
<dbReference type="InterPro" id="IPR040177">
    <property type="entry name" value="SLC30A9"/>
</dbReference>
<organism evidence="9 10">
    <name type="scientific">Streptomyces javensis</name>
    <dbReference type="NCBI Taxonomy" id="114698"/>
    <lineage>
        <taxon>Bacteria</taxon>
        <taxon>Bacillati</taxon>
        <taxon>Actinomycetota</taxon>
        <taxon>Actinomycetes</taxon>
        <taxon>Kitasatosporales</taxon>
        <taxon>Streptomycetaceae</taxon>
        <taxon>Streptomyces</taxon>
        <taxon>Streptomyces violaceusniger group</taxon>
    </lineage>
</organism>
<protein>
    <submittedName>
        <fullName evidence="9">Cation diffusion facilitator family transporter</fullName>
    </submittedName>
</protein>
<evidence type="ECO:0000313" key="9">
    <source>
        <dbReference type="EMBL" id="GAA1258155.1"/>
    </source>
</evidence>
<evidence type="ECO:0000313" key="10">
    <source>
        <dbReference type="Proteomes" id="UP001500282"/>
    </source>
</evidence>
<evidence type="ECO:0000259" key="8">
    <source>
        <dbReference type="Pfam" id="PF01545"/>
    </source>
</evidence>
<keyword evidence="10" id="KW-1185">Reference proteome</keyword>
<evidence type="ECO:0000256" key="4">
    <source>
        <dbReference type="ARBA" id="ARBA00022989"/>
    </source>
</evidence>
<evidence type="ECO:0000256" key="3">
    <source>
        <dbReference type="ARBA" id="ARBA00022692"/>
    </source>
</evidence>
<comment type="caution">
    <text evidence="9">The sequence shown here is derived from an EMBL/GenBank/DDBJ whole genome shotgun (WGS) entry which is preliminary data.</text>
</comment>
<evidence type="ECO:0000256" key="5">
    <source>
        <dbReference type="ARBA" id="ARBA00023136"/>
    </source>
</evidence>
<feature type="compositionally biased region" description="Basic and acidic residues" evidence="6">
    <location>
        <begin position="46"/>
        <end position="66"/>
    </location>
</feature>
<accession>A0ABN1WRC5</accession>
<evidence type="ECO:0000256" key="6">
    <source>
        <dbReference type="SAM" id="MobiDB-lite"/>
    </source>
</evidence>
<feature type="region of interest" description="Disordered" evidence="6">
    <location>
        <begin position="1"/>
        <end position="66"/>
    </location>
</feature>
<evidence type="ECO:0000256" key="2">
    <source>
        <dbReference type="ARBA" id="ARBA00022448"/>
    </source>
</evidence>